<dbReference type="InterPro" id="IPR050452">
    <property type="entry name" value="Metacaspase"/>
</dbReference>
<keyword evidence="3" id="KW-0645">Protease</keyword>
<comment type="similarity">
    <text evidence="1">Belongs to the peptidase C14B family.</text>
</comment>
<dbReference type="GO" id="GO:0005737">
    <property type="term" value="C:cytoplasm"/>
    <property type="evidence" value="ECO:0007669"/>
    <property type="project" value="TreeGrafter"/>
</dbReference>
<organism evidence="5 6">
    <name type="scientific">Dendrothele bispora (strain CBS 962.96)</name>
    <dbReference type="NCBI Taxonomy" id="1314807"/>
    <lineage>
        <taxon>Eukaryota</taxon>
        <taxon>Fungi</taxon>
        <taxon>Dikarya</taxon>
        <taxon>Basidiomycota</taxon>
        <taxon>Agaricomycotina</taxon>
        <taxon>Agaricomycetes</taxon>
        <taxon>Agaricomycetidae</taxon>
        <taxon>Agaricales</taxon>
        <taxon>Agaricales incertae sedis</taxon>
        <taxon>Dendrothele</taxon>
    </lineage>
</organism>
<dbReference type="InterPro" id="IPR029030">
    <property type="entry name" value="Caspase-like_dom_sf"/>
</dbReference>
<sequence length="666" mass="73736">MSEGGLSHPTPSIFALVIGINKYLDPGIDNLYGAVADADSIRDFLVQDLGVPQEQIRDLRNEEATRNAIETEIQKLSNNPTIEKNSAILIFYAGHGAQMRAPEDWPARDGKIEMLLPHDFALDGSDYDRGQGVLDVKLRSLLEELASKKGNNITCIFDSCHSGSGTRGDEKNPNFVVRGIDLPQSYTIPSSIASSIAKGSENSGLLSHVLLSACLPEQEAKEIQGSGVFTSALLKLLREYGADKLTYEEVVAHLPVLYEQNPQCEGVNKHRILFNSKVPSPRRELHPVHRSDKKPYHFMLQAGEAHGIALGAEFNIYADRELASFIGTVIVSKPPSCFETFCTAQPGAENSALLDFSEPAYALQTRLGELKAIRVFIPIDEDFLDLFRLIDSDIQKGDNAILLVDSKDDQPDLIISSHYSSESRSKVVQFEIMSQICRQHGLTSMPFDINLADSNSGERIHHILRSAAHFYRHLNRAPKSKDLDKGTRVLLECFKLKEDIESFIEGRDALMPDPDGENLNDGGLITIDVDEEEEEPFGYKITNNTSLNLYASLLYFDFSDLSIDPHFLPPTAKNGVIETPLPAKGCLTIGYGSSGTPPYGFSVRERQNVDVGALKLFLSTDHVDYGAIAQKSPFEDHRGGKKIRKPSKISLWDSMTVIIVQRKKHV</sequence>
<evidence type="ECO:0000256" key="2">
    <source>
        <dbReference type="ARBA" id="ARBA00022703"/>
    </source>
</evidence>
<dbReference type="GO" id="GO:0004197">
    <property type="term" value="F:cysteine-type endopeptidase activity"/>
    <property type="evidence" value="ECO:0007669"/>
    <property type="project" value="InterPro"/>
</dbReference>
<gene>
    <name evidence="5" type="ORF">K435DRAFT_909316</name>
</gene>
<dbReference type="SUPFAM" id="SSF52129">
    <property type="entry name" value="Caspase-like"/>
    <property type="match status" value="1"/>
</dbReference>
<dbReference type="GO" id="GO:0006508">
    <property type="term" value="P:proteolysis"/>
    <property type="evidence" value="ECO:0007669"/>
    <property type="project" value="InterPro"/>
</dbReference>
<dbReference type="PANTHER" id="PTHR48104:SF30">
    <property type="entry name" value="METACASPASE-1"/>
    <property type="match status" value="1"/>
</dbReference>
<protein>
    <recommendedName>
        <fullName evidence="4">Peptidase C14 caspase domain-containing protein</fullName>
    </recommendedName>
</protein>
<evidence type="ECO:0000256" key="3">
    <source>
        <dbReference type="ARBA" id="ARBA00022807"/>
    </source>
</evidence>
<dbReference type="AlphaFoldDB" id="A0A4S8LQQ8"/>
<dbReference type="PANTHER" id="PTHR48104">
    <property type="entry name" value="METACASPASE-4"/>
    <property type="match status" value="1"/>
</dbReference>
<keyword evidence="3" id="KW-0788">Thiol protease</keyword>
<dbReference type="InterPro" id="IPR011600">
    <property type="entry name" value="Pept_C14_caspase"/>
</dbReference>
<dbReference type="Proteomes" id="UP000297245">
    <property type="component" value="Unassembled WGS sequence"/>
</dbReference>
<reference evidence="5 6" key="1">
    <citation type="journal article" date="2019" name="Nat. Ecol. Evol.">
        <title>Megaphylogeny resolves global patterns of mushroom evolution.</title>
        <authorList>
            <person name="Varga T."/>
            <person name="Krizsan K."/>
            <person name="Foldi C."/>
            <person name="Dima B."/>
            <person name="Sanchez-Garcia M."/>
            <person name="Sanchez-Ramirez S."/>
            <person name="Szollosi G.J."/>
            <person name="Szarkandi J.G."/>
            <person name="Papp V."/>
            <person name="Albert L."/>
            <person name="Andreopoulos W."/>
            <person name="Angelini C."/>
            <person name="Antonin V."/>
            <person name="Barry K.W."/>
            <person name="Bougher N.L."/>
            <person name="Buchanan P."/>
            <person name="Buyck B."/>
            <person name="Bense V."/>
            <person name="Catcheside P."/>
            <person name="Chovatia M."/>
            <person name="Cooper J."/>
            <person name="Damon W."/>
            <person name="Desjardin D."/>
            <person name="Finy P."/>
            <person name="Geml J."/>
            <person name="Haridas S."/>
            <person name="Hughes K."/>
            <person name="Justo A."/>
            <person name="Karasinski D."/>
            <person name="Kautmanova I."/>
            <person name="Kiss B."/>
            <person name="Kocsube S."/>
            <person name="Kotiranta H."/>
            <person name="LaButti K.M."/>
            <person name="Lechner B.E."/>
            <person name="Liimatainen K."/>
            <person name="Lipzen A."/>
            <person name="Lukacs Z."/>
            <person name="Mihaltcheva S."/>
            <person name="Morgado L.N."/>
            <person name="Niskanen T."/>
            <person name="Noordeloos M.E."/>
            <person name="Ohm R.A."/>
            <person name="Ortiz-Santana B."/>
            <person name="Ovrebo C."/>
            <person name="Racz N."/>
            <person name="Riley R."/>
            <person name="Savchenko A."/>
            <person name="Shiryaev A."/>
            <person name="Soop K."/>
            <person name="Spirin V."/>
            <person name="Szebenyi C."/>
            <person name="Tomsovsky M."/>
            <person name="Tulloss R.E."/>
            <person name="Uehling J."/>
            <person name="Grigoriev I.V."/>
            <person name="Vagvolgyi C."/>
            <person name="Papp T."/>
            <person name="Martin F.M."/>
            <person name="Miettinen O."/>
            <person name="Hibbett D.S."/>
            <person name="Nagy L.G."/>
        </authorList>
    </citation>
    <scope>NUCLEOTIDE SEQUENCE [LARGE SCALE GENOMIC DNA]</scope>
    <source>
        <strain evidence="5 6">CBS 962.96</strain>
    </source>
</reference>
<dbReference type="Gene3D" id="3.40.50.1460">
    <property type="match status" value="1"/>
</dbReference>
<dbReference type="OrthoDB" id="3223806at2759"/>
<name>A0A4S8LQQ8_DENBC</name>
<dbReference type="Pfam" id="PF00656">
    <property type="entry name" value="Peptidase_C14"/>
    <property type="match status" value="1"/>
</dbReference>
<feature type="domain" description="Peptidase C14 caspase" evidence="4">
    <location>
        <begin position="14"/>
        <end position="253"/>
    </location>
</feature>
<evidence type="ECO:0000313" key="5">
    <source>
        <dbReference type="EMBL" id="THU91188.1"/>
    </source>
</evidence>
<keyword evidence="2" id="KW-0053">Apoptosis</keyword>
<evidence type="ECO:0000256" key="1">
    <source>
        <dbReference type="ARBA" id="ARBA00009005"/>
    </source>
</evidence>
<keyword evidence="3" id="KW-0378">Hydrolase</keyword>
<dbReference type="EMBL" id="ML179313">
    <property type="protein sequence ID" value="THU91188.1"/>
    <property type="molecule type" value="Genomic_DNA"/>
</dbReference>
<proteinExistence type="inferred from homology"/>
<evidence type="ECO:0000259" key="4">
    <source>
        <dbReference type="Pfam" id="PF00656"/>
    </source>
</evidence>
<evidence type="ECO:0000313" key="6">
    <source>
        <dbReference type="Proteomes" id="UP000297245"/>
    </source>
</evidence>
<keyword evidence="6" id="KW-1185">Reference proteome</keyword>
<dbReference type="GO" id="GO:0006915">
    <property type="term" value="P:apoptotic process"/>
    <property type="evidence" value="ECO:0007669"/>
    <property type="project" value="UniProtKB-KW"/>
</dbReference>
<accession>A0A4S8LQQ8</accession>